<organism evidence="1">
    <name type="scientific">Ornithinibacillus sp. 4-3</name>
    <dbReference type="NCBI Taxonomy" id="3231488"/>
    <lineage>
        <taxon>Bacteria</taxon>
        <taxon>Bacillati</taxon>
        <taxon>Bacillota</taxon>
        <taxon>Bacilli</taxon>
        <taxon>Bacillales</taxon>
        <taxon>Bacillaceae</taxon>
        <taxon>Ornithinibacillus</taxon>
    </lineage>
</organism>
<dbReference type="SUPFAM" id="SSF103084">
    <property type="entry name" value="Holliday junction resolvase RusA"/>
    <property type="match status" value="1"/>
</dbReference>
<protein>
    <submittedName>
        <fullName evidence="1">RusA family crossover junction endodeoxyribonuclease</fullName>
    </submittedName>
</protein>
<dbReference type="GO" id="GO:0006281">
    <property type="term" value="P:DNA repair"/>
    <property type="evidence" value="ECO:0007669"/>
    <property type="project" value="InterPro"/>
</dbReference>
<dbReference type="EMBL" id="CP162599">
    <property type="protein sequence ID" value="XDK31659.1"/>
    <property type="molecule type" value="Genomic_DNA"/>
</dbReference>
<gene>
    <name evidence="1" type="ORF">AB4Y30_11540</name>
</gene>
<name>A0AB39HHV7_9BACI</name>
<dbReference type="InterPro" id="IPR036614">
    <property type="entry name" value="RusA-like_sf"/>
</dbReference>
<sequence>MTEFFMPMMPPTTTHQQKKVTVRNGKPAFYEPEDLKAARAKLTAHLAKHVPDKPIDGSLRLFVKWLFKRSGKHLNGSYKTTKPDLDNSNKLLQDCMTDLGFWKDDSLIVSLITEKFWADTPGIYIKIEEV</sequence>
<accession>A0AB39HHV7</accession>
<dbReference type="InterPro" id="IPR008822">
    <property type="entry name" value="Endonuclease_RusA-like"/>
</dbReference>
<dbReference type="RefSeq" id="WP_368652385.1">
    <property type="nucleotide sequence ID" value="NZ_CP162599.1"/>
</dbReference>
<dbReference type="Pfam" id="PF05866">
    <property type="entry name" value="RusA"/>
    <property type="match status" value="1"/>
</dbReference>
<dbReference type="GO" id="GO:0006310">
    <property type="term" value="P:DNA recombination"/>
    <property type="evidence" value="ECO:0007669"/>
    <property type="project" value="InterPro"/>
</dbReference>
<dbReference type="GO" id="GO:0000287">
    <property type="term" value="F:magnesium ion binding"/>
    <property type="evidence" value="ECO:0007669"/>
    <property type="project" value="InterPro"/>
</dbReference>
<dbReference type="Gene3D" id="3.30.1330.70">
    <property type="entry name" value="Holliday junction resolvase RusA"/>
    <property type="match status" value="1"/>
</dbReference>
<reference evidence="1" key="1">
    <citation type="submission" date="2024-07" db="EMBL/GenBank/DDBJ databases">
        <title>Halotolerant mesophilic bacterium Ornithinibacillus sp. 4-3, sp. nov., isolated from soil.</title>
        <authorList>
            <person name="Sidarenka A.V."/>
            <person name="Guliayeva D.E."/>
            <person name="Leanovich S.I."/>
            <person name="Hileuskaya K.S."/>
            <person name="Akhremchuk A.E."/>
            <person name="Sikolenko M.A."/>
            <person name="Valentovich L.N."/>
        </authorList>
    </citation>
    <scope>NUCLEOTIDE SEQUENCE</scope>
    <source>
        <strain evidence="1">4-3</strain>
    </source>
</reference>
<evidence type="ECO:0000313" key="1">
    <source>
        <dbReference type="EMBL" id="XDK31659.1"/>
    </source>
</evidence>
<dbReference type="AlphaFoldDB" id="A0AB39HHV7"/>
<proteinExistence type="predicted"/>